<dbReference type="RefSeq" id="WP_212967573.1">
    <property type="nucleotide sequence ID" value="NZ_BORB01000074.1"/>
</dbReference>
<dbReference type="EMBL" id="BORB01000074">
    <property type="protein sequence ID" value="GIN59947.1"/>
    <property type="molecule type" value="Genomic_DNA"/>
</dbReference>
<proteinExistence type="predicted"/>
<organism evidence="1 2">
    <name type="scientific">Lederbergia ruris</name>
    <dbReference type="NCBI Taxonomy" id="217495"/>
    <lineage>
        <taxon>Bacteria</taxon>
        <taxon>Bacillati</taxon>
        <taxon>Bacillota</taxon>
        <taxon>Bacilli</taxon>
        <taxon>Bacillales</taxon>
        <taxon>Bacillaceae</taxon>
        <taxon>Lederbergia</taxon>
    </lineage>
</organism>
<protein>
    <recommendedName>
        <fullName evidence="3">TFIIB-type zinc ribbon-containing protein</fullName>
    </recommendedName>
</protein>
<dbReference type="Proteomes" id="UP000679950">
    <property type="component" value="Unassembled WGS sequence"/>
</dbReference>
<evidence type="ECO:0000313" key="1">
    <source>
        <dbReference type="EMBL" id="GIN59947.1"/>
    </source>
</evidence>
<sequence>MEQKITIPTDSEGFYSLECPYCKEIFKALGGDIDSEDTLELFCPSCGLVDDSNKFISDNIIEHAQTLAMNYMKQQLNKTFKKASRKMKGSGLTLDFKNLKEEPPNLLTEDEKLEQVQLHCCNKTIKVHADQTIDNIYCPFCGVN</sequence>
<evidence type="ECO:0008006" key="3">
    <source>
        <dbReference type="Google" id="ProtNLM"/>
    </source>
</evidence>
<gene>
    <name evidence="1" type="ORF">J8TS2_42660</name>
</gene>
<evidence type="ECO:0000313" key="2">
    <source>
        <dbReference type="Proteomes" id="UP000679950"/>
    </source>
</evidence>
<comment type="caution">
    <text evidence="1">The sequence shown here is derived from an EMBL/GenBank/DDBJ whole genome shotgun (WGS) entry which is preliminary data.</text>
</comment>
<name>A0ABQ4KPZ8_9BACI</name>
<accession>A0ABQ4KPZ8</accession>
<keyword evidence="2" id="KW-1185">Reference proteome</keyword>
<reference evidence="1 2" key="1">
    <citation type="submission" date="2021-03" db="EMBL/GenBank/DDBJ databases">
        <title>Antimicrobial resistance genes in bacteria isolated from Japanese honey, and their potential for conferring macrolide and lincosamide resistance in the American foulbrood pathogen Paenibacillus larvae.</title>
        <authorList>
            <person name="Okamoto M."/>
            <person name="Kumagai M."/>
            <person name="Kanamori H."/>
            <person name="Takamatsu D."/>
        </authorList>
    </citation>
    <scope>NUCLEOTIDE SEQUENCE [LARGE SCALE GENOMIC DNA]</scope>
    <source>
        <strain evidence="1 2">J8TS2</strain>
    </source>
</reference>